<dbReference type="InterPro" id="IPR055231">
    <property type="entry name" value="2AA_helical"/>
</dbReference>
<feature type="domain" description="TOG" evidence="3">
    <location>
        <begin position="220"/>
        <end position="443"/>
    </location>
</feature>
<dbReference type="GO" id="GO:0005634">
    <property type="term" value="C:nucleus"/>
    <property type="evidence" value="ECO:0007669"/>
    <property type="project" value="TreeGrafter"/>
</dbReference>
<evidence type="ECO:0000259" key="3">
    <source>
        <dbReference type="SMART" id="SM01349"/>
    </source>
</evidence>
<dbReference type="InterPro" id="IPR016024">
    <property type="entry name" value="ARM-type_fold"/>
</dbReference>
<feature type="repeat" description="HEAT" evidence="2">
    <location>
        <begin position="192"/>
        <end position="230"/>
    </location>
</feature>
<dbReference type="InterPro" id="IPR000357">
    <property type="entry name" value="HEAT"/>
</dbReference>
<proteinExistence type="predicted"/>
<dbReference type="InterPro" id="IPR021133">
    <property type="entry name" value="HEAT_type_2"/>
</dbReference>
<reference evidence="4 5" key="1">
    <citation type="submission" date="2014-06" db="EMBL/GenBank/DDBJ databases">
        <authorList>
            <person name="Swart Estienne"/>
        </authorList>
    </citation>
    <scope>NUCLEOTIDE SEQUENCE [LARGE SCALE GENOMIC DNA]</scope>
    <source>
        <strain evidence="4 5">130c</strain>
    </source>
</reference>
<dbReference type="Pfam" id="PF02985">
    <property type="entry name" value="HEAT"/>
    <property type="match status" value="2"/>
</dbReference>
<dbReference type="InParanoid" id="A0A078B234"/>
<feature type="repeat" description="HEAT" evidence="2">
    <location>
        <begin position="387"/>
        <end position="425"/>
    </location>
</feature>
<dbReference type="InterPro" id="IPR051023">
    <property type="entry name" value="PP2A_Regulatory_Subunit_A"/>
</dbReference>
<dbReference type="AlphaFoldDB" id="A0A078B234"/>
<protein>
    <submittedName>
        <fullName evidence="4">Protein phosphatase 2 regulatory subunit alpha</fullName>
    </submittedName>
</protein>
<evidence type="ECO:0000313" key="5">
    <source>
        <dbReference type="Proteomes" id="UP000039865"/>
    </source>
</evidence>
<organism evidence="4 5">
    <name type="scientific">Stylonychia lemnae</name>
    <name type="common">Ciliate</name>
    <dbReference type="NCBI Taxonomy" id="5949"/>
    <lineage>
        <taxon>Eukaryota</taxon>
        <taxon>Sar</taxon>
        <taxon>Alveolata</taxon>
        <taxon>Ciliophora</taxon>
        <taxon>Intramacronucleata</taxon>
        <taxon>Spirotrichea</taxon>
        <taxon>Stichotrichia</taxon>
        <taxon>Sporadotrichida</taxon>
        <taxon>Oxytrichidae</taxon>
        <taxon>Stylonychinae</taxon>
        <taxon>Stylonychia</taxon>
    </lineage>
</organism>
<dbReference type="OrthoDB" id="340346at2759"/>
<dbReference type="InterPro" id="IPR034085">
    <property type="entry name" value="TOG"/>
</dbReference>
<evidence type="ECO:0000313" key="4">
    <source>
        <dbReference type="EMBL" id="CDW87443.1"/>
    </source>
</evidence>
<feature type="repeat" description="HEAT" evidence="2">
    <location>
        <begin position="270"/>
        <end position="308"/>
    </location>
</feature>
<keyword evidence="1" id="KW-0677">Repeat</keyword>
<dbReference type="GO" id="GO:0000159">
    <property type="term" value="C:protein phosphatase type 2A complex"/>
    <property type="evidence" value="ECO:0007669"/>
    <property type="project" value="TreeGrafter"/>
</dbReference>
<dbReference type="Pfam" id="PF22956">
    <property type="entry name" value="VPS15-like_hel"/>
    <property type="match status" value="1"/>
</dbReference>
<feature type="repeat" description="HEAT" evidence="2">
    <location>
        <begin position="506"/>
        <end position="543"/>
    </location>
</feature>
<keyword evidence="5" id="KW-1185">Reference proteome</keyword>
<dbReference type="InterPro" id="IPR011989">
    <property type="entry name" value="ARM-like"/>
</dbReference>
<name>A0A078B234_STYLE</name>
<dbReference type="SMART" id="SM01349">
    <property type="entry name" value="TOG"/>
    <property type="match status" value="1"/>
</dbReference>
<dbReference type="PROSITE" id="PS50077">
    <property type="entry name" value="HEAT_REPEAT"/>
    <property type="match status" value="8"/>
</dbReference>
<dbReference type="SUPFAM" id="SSF48371">
    <property type="entry name" value="ARM repeat"/>
    <property type="match status" value="1"/>
</dbReference>
<dbReference type="PANTHER" id="PTHR10648:SF4">
    <property type="entry name" value="PROTEIN PHOSPHATASE 2 (FORMERLY 2A), REGULATORY SUBUNIT A, BETA ISOFORM-RELATED"/>
    <property type="match status" value="1"/>
</dbReference>
<feature type="repeat" description="HEAT" evidence="2">
    <location>
        <begin position="348"/>
        <end position="386"/>
    </location>
</feature>
<feature type="repeat" description="HEAT" evidence="2">
    <location>
        <begin position="309"/>
        <end position="347"/>
    </location>
</feature>
<dbReference type="Proteomes" id="UP000039865">
    <property type="component" value="Unassembled WGS sequence"/>
</dbReference>
<dbReference type="GO" id="GO:0019888">
    <property type="term" value="F:protein phosphatase regulator activity"/>
    <property type="evidence" value="ECO:0007669"/>
    <property type="project" value="TreeGrafter"/>
</dbReference>
<feature type="repeat" description="HEAT" evidence="2">
    <location>
        <begin position="545"/>
        <end position="571"/>
    </location>
</feature>
<accession>A0A078B234</accession>
<feature type="repeat" description="HEAT" evidence="2">
    <location>
        <begin position="231"/>
        <end position="269"/>
    </location>
</feature>
<dbReference type="EMBL" id="CCKQ01015613">
    <property type="protein sequence ID" value="CDW87443.1"/>
    <property type="molecule type" value="Genomic_DNA"/>
</dbReference>
<dbReference type="OMA" id="HAISMFW"/>
<evidence type="ECO:0000256" key="2">
    <source>
        <dbReference type="PROSITE-ProRule" id="PRU00103"/>
    </source>
</evidence>
<evidence type="ECO:0000256" key="1">
    <source>
        <dbReference type="ARBA" id="ARBA00022737"/>
    </source>
</evidence>
<dbReference type="PANTHER" id="PTHR10648">
    <property type="entry name" value="SERINE/THREONINE-PROTEIN PHOSPHATASE PP2A 65 KDA REGULATORY SUBUNIT"/>
    <property type="match status" value="1"/>
</dbReference>
<dbReference type="Gene3D" id="1.25.10.10">
    <property type="entry name" value="Leucine-rich Repeat Variant"/>
    <property type="match status" value="1"/>
</dbReference>
<gene>
    <name evidence="4" type="primary">Contig11025.g11780</name>
    <name evidence="4" type="ORF">STYLEM_16546</name>
</gene>
<dbReference type="GO" id="GO:0005829">
    <property type="term" value="C:cytosol"/>
    <property type="evidence" value="ECO:0007669"/>
    <property type="project" value="TreeGrafter"/>
</dbReference>
<sequence length="571" mass="64112">MEDINALDLLKEELETEEIHLKVNAIHRIKTVILCIGVDDTIKKLIPFLENLIEREDDETLFAIAEELGKVWELLPDKTSFLTLLENLAKVDETVATKSLTTISKALSDAEIQNVFAPMVIRLAQGEWFTGRVSSCALFFPAYTRSNTQKDKLRKKFIELCNEDTPMIRRACASKLGIFATQLEKQHLIQEILPIFKQLSQDEQDAIRVLCLESFIPMAKYMTKEENQIHTLGTLVAAGEDKSWKVRLAFAKNFAELTDAFGKEITDSNLIQAFTQLLNDGEPEVKNAAIQSMTLCLKNLSTEKICNTLLPTLQNAYADAQTSFKGGVANALSEMAAIVGKDYTVQKVLPILMELIKDENADVRLNVTQGLIKVAQIVGPEILSPSFLTTLTNMTKDAQWRVRMAVFELIGDLSKLYGKEVFTKHLESIFLTYLNNTAASVREMGIKKAKELAERFKADWINSSFIPRVIEVFNVDKQGYNYRMCCLHSLQAVMPFLSKDQVASQVLPVFVKAMKDPIPNVRFTVAKIIHKMRSSIDASSVSQVIVPGLKELANDSDRDVQYFATVALNDL</sequence>